<gene>
    <name evidence="5" type="ORF">AU381_19430</name>
</gene>
<dbReference type="GO" id="GO:0015833">
    <property type="term" value="P:peptide transport"/>
    <property type="evidence" value="ECO:0007669"/>
    <property type="project" value="TreeGrafter"/>
</dbReference>
<dbReference type="Proteomes" id="UP000094025">
    <property type="component" value="Unassembled WGS sequence"/>
</dbReference>
<dbReference type="InterPro" id="IPR006311">
    <property type="entry name" value="TAT_signal"/>
</dbReference>
<evidence type="ECO:0000256" key="3">
    <source>
        <dbReference type="SAM" id="MobiDB-lite"/>
    </source>
</evidence>
<dbReference type="PROSITE" id="PS51318">
    <property type="entry name" value="TAT"/>
    <property type="match status" value="1"/>
</dbReference>
<evidence type="ECO:0000259" key="4">
    <source>
        <dbReference type="Pfam" id="PF00496"/>
    </source>
</evidence>
<dbReference type="PANTHER" id="PTHR30290">
    <property type="entry name" value="PERIPLASMIC BINDING COMPONENT OF ABC TRANSPORTER"/>
    <property type="match status" value="1"/>
</dbReference>
<dbReference type="InterPro" id="IPR000914">
    <property type="entry name" value="SBP_5_dom"/>
</dbReference>
<proteinExistence type="inferred from homology"/>
<reference evidence="5 6" key="1">
    <citation type="journal article" date="2016" name="Int. J. Syst. Evol. Microbiol.">
        <title>Ensifer glycinis sp. nov., an novel rhizobial species associated with Glycine spp.</title>
        <authorList>
            <person name="Yan H."/>
            <person name="Yan J."/>
            <person name="Sui X.H."/>
            <person name="Wang E.T."/>
            <person name="Chen W.X."/>
            <person name="Zhang X.X."/>
            <person name="Chen W.F."/>
        </authorList>
    </citation>
    <scope>NUCLEOTIDE SEQUENCE [LARGE SCALE GENOMIC DNA]</scope>
    <source>
        <strain evidence="5 6">CCBAU 23380</strain>
    </source>
</reference>
<feature type="region of interest" description="Disordered" evidence="3">
    <location>
        <begin position="627"/>
        <end position="649"/>
    </location>
</feature>
<evidence type="ECO:0000256" key="2">
    <source>
        <dbReference type="ARBA" id="ARBA00005695"/>
    </source>
</evidence>
<keyword evidence="6" id="KW-1185">Reference proteome</keyword>
<dbReference type="Pfam" id="PF00496">
    <property type="entry name" value="SBP_bac_5"/>
    <property type="match status" value="1"/>
</dbReference>
<dbReference type="RefSeq" id="WP_064243883.1">
    <property type="nucleotide sequence ID" value="NZ_LPUX01000064.1"/>
</dbReference>
<organism evidence="5 6">
    <name type="scientific">Sinorhizobium glycinis</name>
    <dbReference type="NCBI Taxonomy" id="1472378"/>
    <lineage>
        <taxon>Bacteria</taxon>
        <taxon>Pseudomonadati</taxon>
        <taxon>Pseudomonadota</taxon>
        <taxon>Alphaproteobacteria</taxon>
        <taxon>Hyphomicrobiales</taxon>
        <taxon>Rhizobiaceae</taxon>
        <taxon>Sinorhizobium/Ensifer group</taxon>
        <taxon>Sinorhizobium</taxon>
    </lineage>
</organism>
<dbReference type="OrthoDB" id="9803988at2"/>
<dbReference type="Gene3D" id="3.10.105.10">
    <property type="entry name" value="Dipeptide-binding Protein, Domain 3"/>
    <property type="match status" value="1"/>
</dbReference>
<feature type="domain" description="Solute-binding protein family 5" evidence="4">
    <location>
        <begin position="111"/>
        <end position="529"/>
    </location>
</feature>
<comment type="caution">
    <text evidence="5">The sequence shown here is derived from an EMBL/GenBank/DDBJ whole genome shotgun (WGS) entry which is preliminary data.</text>
</comment>
<protein>
    <submittedName>
        <fullName evidence="5">Peptide ABC transporter</fullName>
    </submittedName>
</protein>
<comment type="subcellular location">
    <subcellularLocation>
        <location evidence="1">Periplasm</location>
    </subcellularLocation>
</comment>
<accession>A0A178XN29</accession>
<sequence>MHDGQKPSRGVTRRTVLAGLGAAVALSAVARRAAAATGKEAPQLAALVKDGKLPPLAERIPPKPMVVKPFEKTGAYGGTLRRGLRGSSDHNGILRMVGNQGLVRWNMDFTEVLPNLAESWEVSADGTQFTFHLIPGVRWSDGHPFTAEDVVFAIEDCVKNSELYSATPAQLTVAGKPVVVEKIDDHTVKFTFAAANALYLENLATPLGQHPTLFPKHYCSKFLPKYNPNLEADVKAAGVTSWTELFRAKCGDIEIPSRWGNVDKPTLDPWVVKEPYSGGATRVVMTRNPYFWQVDTEGNQLPYVDEINFGISQDVESLMLNVISGKIDIQERHISVLANKPTLSQNMEKGDYRLLTLVPSAAQQCQIYLNMTHKDPAMRKMFADKSFRQALSLGLNRQEIIDIVYFGQSELFQTGPRPGHPWYHEKLARQFTEFDPDKANAMLDKAGYDKKDADGIRKRPDGQRVFFAIDVIPTLYPDLVDTLELVKAQWAQIGIDVKVNTIERALYYTRGDDNAHDAAVWPGSGGLDPMLDPRDFFAFHPQGSRYAIPWTLWYTSNGEKGEEPPESQKQRFKLFDEARSTADLAKRGEIMKQLFDITAEEFETIGVCLAVGGFGIIRNNLRNVPEKQPDSWSWPNPGPALPQQFTFTS</sequence>
<dbReference type="GO" id="GO:1904680">
    <property type="term" value="F:peptide transmembrane transporter activity"/>
    <property type="evidence" value="ECO:0007669"/>
    <property type="project" value="TreeGrafter"/>
</dbReference>
<dbReference type="PANTHER" id="PTHR30290:SF62">
    <property type="entry name" value="OLIGOPEPTIDE ABC TRANSPORTER, PERIPLASMIC OLIGOPEPTIDE-BINDING PROTEIN"/>
    <property type="match status" value="1"/>
</dbReference>
<comment type="similarity">
    <text evidence="2">Belongs to the bacterial solute-binding protein 5 family.</text>
</comment>
<dbReference type="InterPro" id="IPR039424">
    <property type="entry name" value="SBP_5"/>
</dbReference>
<evidence type="ECO:0000313" key="5">
    <source>
        <dbReference type="EMBL" id="OAP36658.1"/>
    </source>
</evidence>
<name>A0A178XN29_9HYPH</name>
<dbReference type="EMBL" id="LPUX01000064">
    <property type="protein sequence ID" value="OAP36658.1"/>
    <property type="molecule type" value="Genomic_DNA"/>
</dbReference>
<dbReference type="STRING" id="1472378.AU381_19430"/>
<evidence type="ECO:0000256" key="1">
    <source>
        <dbReference type="ARBA" id="ARBA00004418"/>
    </source>
</evidence>
<dbReference type="SUPFAM" id="SSF53850">
    <property type="entry name" value="Periplasmic binding protein-like II"/>
    <property type="match status" value="1"/>
</dbReference>
<dbReference type="Gene3D" id="3.40.190.10">
    <property type="entry name" value="Periplasmic binding protein-like II"/>
    <property type="match status" value="1"/>
</dbReference>
<evidence type="ECO:0000313" key="6">
    <source>
        <dbReference type="Proteomes" id="UP000094025"/>
    </source>
</evidence>
<dbReference type="CDD" id="cd08500">
    <property type="entry name" value="PBP2_NikA_DppA_OppA_like_4"/>
    <property type="match status" value="1"/>
</dbReference>
<dbReference type="AlphaFoldDB" id="A0A178XN29"/>